<dbReference type="AlphaFoldDB" id="S7TWC1"/>
<dbReference type="SUPFAM" id="SSF52402">
    <property type="entry name" value="Adenine nucleotide alpha hydrolases-like"/>
    <property type="match status" value="1"/>
</dbReference>
<keyword evidence="2" id="KW-1185">Reference proteome</keyword>
<dbReference type="Gene3D" id="3.40.50.12370">
    <property type="match status" value="1"/>
</dbReference>
<name>S7TWC1_DESML</name>
<gene>
    <name evidence="1" type="ORF">dsmv_2138</name>
</gene>
<reference evidence="1 2" key="1">
    <citation type="journal article" date="2013" name="Genome Announc.">
        <title>Draft genome sequences for three mercury-methylating, sulfate-reducing bacteria.</title>
        <authorList>
            <person name="Brown S.D."/>
            <person name="Hurt R.A.Jr."/>
            <person name="Gilmour C.C."/>
            <person name="Elias D.A."/>
        </authorList>
    </citation>
    <scope>NUCLEOTIDE SEQUENCE [LARGE SCALE GENOMIC DNA]</scope>
    <source>
        <strain evidence="1 2">DSM 2059</strain>
    </source>
</reference>
<dbReference type="eggNOG" id="COG0589">
    <property type="taxonomic scope" value="Bacteria"/>
</dbReference>
<evidence type="ECO:0000313" key="1">
    <source>
        <dbReference type="EMBL" id="EPR41357.1"/>
    </source>
</evidence>
<dbReference type="RefSeq" id="WP_020876569.1">
    <property type="nucleotide sequence ID" value="NZ_ATHJ01000076.1"/>
</dbReference>
<dbReference type="Proteomes" id="UP000014977">
    <property type="component" value="Unassembled WGS sequence"/>
</dbReference>
<dbReference type="STRING" id="897.B2D07_06385"/>
<comment type="caution">
    <text evidence="1">The sequence shown here is derived from an EMBL/GenBank/DDBJ whole genome shotgun (WGS) entry which is preliminary data.</text>
</comment>
<organism evidence="1 2">
    <name type="scientific">Desulfococcus multivorans DSM 2059</name>
    <dbReference type="NCBI Taxonomy" id="1121405"/>
    <lineage>
        <taxon>Bacteria</taxon>
        <taxon>Pseudomonadati</taxon>
        <taxon>Thermodesulfobacteriota</taxon>
        <taxon>Desulfobacteria</taxon>
        <taxon>Desulfobacterales</taxon>
        <taxon>Desulfococcaceae</taxon>
        <taxon>Desulfococcus</taxon>
    </lineage>
</organism>
<sequence length="275" mass="30747">MEARLLHIFRNTPLGRETLMQSIHFCKQMGVTPVVYIPAFIKFLMYFENDVVQVDLDASYLTSPDTAVDRVSGLMVEYGLEAGFLTPRNFTASTLPDIPSDFDFMSCPRSISDLSSKIGLGYIGPRVRRIVRSARFPVLLTSPVYKPWTSIAVFFGGSVNAFKALNLGLRIQRKTGMPLRLFTGTEGKHSDAYREAVREQGLDKALRQCGAEWHFWERDVDEENLYDVPHDALVVLGAFGHGLIRDFVFGSTMEKVQSVISNNLLIVGPAYAAGR</sequence>
<protein>
    <submittedName>
        <fullName evidence="1">UspA12</fullName>
    </submittedName>
</protein>
<proteinExistence type="predicted"/>
<accession>S7TWC1</accession>
<dbReference type="EMBL" id="ATHJ01000076">
    <property type="protein sequence ID" value="EPR41357.1"/>
    <property type="molecule type" value="Genomic_DNA"/>
</dbReference>
<evidence type="ECO:0000313" key="2">
    <source>
        <dbReference type="Proteomes" id="UP000014977"/>
    </source>
</evidence>
<dbReference type="OrthoDB" id="9804721at2"/>